<reference evidence="5" key="1">
    <citation type="submission" date="2021-01" db="EMBL/GenBank/DDBJ databases">
        <authorList>
            <consortium name="Aspergillus puulaauensis MK2 genome sequencing consortium"/>
            <person name="Kazuki M."/>
            <person name="Futagami T."/>
        </authorList>
    </citation>
    <scope>NUCLEOTIDE SEQUENCE</scope>
    <source>
        <strain evidence="5">MK2</strain>
    </source>
</reference>
<feature type="domain" description="O-methyltransferase C-terminal" evidence="4">
    <location>
        <begin position="186"/>
        <end position="404"/>
    </location>
</feature>
<evidence type="ECO:0000256" key="2">
    <source>
        <dbReference type="ARBA" id="ARBA00022679"/>
    </source>
</evidence>
<dbReference type="InterPro" id="IPR016461">
    <property type="entry name" value="COMT-like"/>
</dbReference>
<dbReference type="CDD" id="cd02440">
    <property type="entry name" value="AdoMet_MTases"/>
    <property type="match status" value="1"/>
</dbReference>
<keyword evidence="2" id="KW-0808">Transferase</keyword>
<dbReference type="AlphaFoldDB" id="A0A7R7XY13"/>
<dbReference type="GeneID" id="64978721"/>
<dbReference type="PROSITE" id="PS51683">
    <property type="entry name" value="SAM_OMT_II"/>
    <property type="match status" value="1"/>
</dbReference>
<organism evidence="5 6">
    <name type="scientific">Aspergillus puulaauensis</name>
    <dbReference type="NCBI Taxonomy" id="1220207"/>
    <lineage>
        <taxon>Eukaryota</taxon>
        <taxon>Fungi</taxon>
        <taxon>Dikarya</taxon>
        <taxon>Ascomycota</taxon>
        <taxon>Pezizomycotina</taxon>
        <taxon>Eurotiomycetes</taxon>
        <taxon>Eurotiomycetidae</taxon>
        <taxon>Eurotiales</taxon>
        <taxon>Aspergillaceae</taxon>
        <taxon>Aspergillus</taxon>
    </lineage>
</organism>
<name>A0A7R7XY13_9EURO</name>
<evidence type="ECO:0000256" key="3">
    <source>
        <dbReference type="ARBA" id="ARBA00022691"/>
    </source>
</evidence>
<accession>A0A7R7XY13</accession>
<evidence type="ECO:0000256" key="1">
    <source>
        <dbReference type="ARBA" id="ARBA00022603"/>
    </source>
</evidence>
<evidence type="ECO:0000259" key="4">
    <source>
        <dbReference type="Pfam" id="PF00891"/>
    </source>
</evidence>
<dbReference type="Pfam" id="PF00891">
    <property type="entry name" value="Methyltransf_2"/>
    <property type="match status" value="1"/>
</dbReference>
<dbReference type="InterPro" id="IPR001077">
    <property type="entry name" value="COMT_C"/>
</dbReference>
<dbReference type="EMBL" id="AP024449">
    <property type="protein sequence ID" value="BCS28724.1"/>
    <property type="molecule type" value="Genomic_DNA"/>
</dbReference>
<protein>
    <recommendedName>
        <fullName evidence="4">O-methyltransferase C-terminal domain-containing protein</fullName>
    </recommendedName>
</protein>
<dbReference type="Proteomes" id="UP000654913">
    <property type="component" value="Chromosome 7"/>
</dbReference>
<keyword evidence="1" id="KW-0489">Methyltransferase</keyword>
<proteinExistence type="predicted"/>
<dbReference type="PANTHER" id="PTHR43712">
    <property type="entry name" value="PUTATIVE (AFU_ORTHOLOGUE AFUA_4G14580)-RELATED"/>
    <property type="match status" value="1"/>
</dbReference>
<reference evidence="5" key="2">
    <citation type="submission" date="2021-02" db="EMBL/GenBank/DDBJ databases">
        <title>Aspergillus puulaauensis MK2 genome sequence.</title>
        <authorList>
            <person name="Futagami T."/>
            <person name="Mori K."/>
            <person name="Kadooka C."/>
            <person name="Tanaka T."/>
        </authorList>
    </citation>
    <scope>NUCLEOTIDE SEQUENCE</scope>
    <source>
        <strain evidence="5">MK2</strain>
    </source>
</reference>
<keyword evidence="6" id="KW-1185">Reference proteome</keyword>
<dbReference type="GO" id="GO:0008171">
    <property type="term" value="F:O-methyltransferase activity"/>
    <property type="evidence" value="ECO:0007669"/>
    <property type="project" value="InterPro"/>
</dbReference>
<sequence length="430" mass="47457">MEQEAEVVSLAKTITQSTETLCRLLTENGLPAPSLDTSSPQANAPEITTAKTKAINACMELLDRLQGPLTCMLPLYNGSALQTISRYRIYTHVPLTGSISYEDLSSKCRIHVFELKQVIRFAIVFHRLFAEEKKGFVAHSAGSRILAQDAIVQAGIGQFDEFYGAFARTVDAIDQFDGHEPNETGFSLAHNTTQDLFSYLRSHPAKSKQFTEAMKFYTGPIPAYSPNFLIMGYPWDALSAGSVVVDLGGADGHVGRMIADANPEVTVIVQDLGSVVEEIEVEAEAEAGTGSQPGKKSGEVGRKSRVQFLAHDFFTPQPISADVYLFRWVLHDWSDEYVVRILRQLVPVLKKGARVVVNESLCPESGSLPIAMERYIRYMDMMMLAFTKSRLRDEGEWRGLFAQADGKFGGVRCWTPEGAALAIIEATWEG</sequence>
<evidence type="ECO:0000313" key="6">
    <source>
        <dbReference type="Proteomes" id="UP000654913"/>
    </source>
</evidence>
<dbReference type="InterPro" id="IPR029063">
    <property type="entry name" value="SAM-dependent_MTases_sf"/>
</dbReference>
<dbReference type="OrthoDB" id="1606438at2759"/>
<dbReference type="SUPFAM" id="SSF53335">
    <property type="entry name" value="S-adenosyl-L-methionine-dependent methyltransferases"/>
    <property type="match status" value="1"/>
</dbReference>
<dbReference type="RefSeq" id="XP_041560910.1">
    <property type="nucleotide sequence ID" value="XM_041695151.1"/>
</dbReference>
<dbReference type="KEGG" id="apuu:APUU_70294S"/>
<evidence type="ECO:0000313" key="5">
    <source>
        <dbReference type="EMBL" id="BCS28724.1"/>
    </source>
</evidence>
<dbReference type="GO" id="GO:0032259">
    <property type="term" value="P:methylation"/>
    <property type="evidence" value="ECO:0007669"/>
    <property type="project" value="UniProtKB-KW"/>
</dbReference>
<dbReference type="PANTHER" id="PTHR43712:SF12">
    <property type="entry name" value="STERIGMATOCYSTIN 8-O-METHYLTRANSFERASE"/>
    <property type="match status" value="1"/>
</dbReference>
<dbReference type="GO" id="GO:0044550">
    <property type="term" value="P:secondary metabolite biosynthetic process"/>
    <property type="evidence" value="ECO:0007669"/>
    <property type="project" value="UniProtKB-ARBA"/>
</dbReference>
<keyword evidence="3" id="KW-0949">S-adenosyl-L-methionine</keyword>
<gene>
    <name evidence="5" type="ORF">APUU_70294S</name>
</gene>
<dbReference type="Gene3D" id="3.40.50.150">
    <property type="entry name" value="Vaccinia Virus protein VP39"/>
    <property type="match status" value="1"/>
</dbReference>